<dbReference type="PROSITE" id="PS50921">
    <property type="entry name" value="ANTAR"/>
    <property type="match status" value="1"/>
</dbReference>
<evidence type="ECO:0000256" key="3">
    <source>
        <dbReference type="ARBA" id="ARBA00023015"/>
    </source>
</evidence>
<dbReference type="GO" id="GO:0003723">
    <property type="term" value="F:RNA binding"/>
    <property type="evidence" value="ECO:0007669"/>
    <property type="project" value="InterPro"/>
</dbReference>
<dbReference type="Proteomes" id="UP000199258">
    <property type="component" value="Unassembled WGS sequence"/>
</dbReference>
<dbReference type="GO" id="GO:0016301">
    <property type="term" value="F:kinase activity"/>
    <property type="evidence" value="ECO:0007669"/>
    <property type="project" value="UniProtKB-KW"/>
</dbReference>
<name>A0A1G8KYJ3_9MICC</name>
<dbReference type="RefSeq" id="WP_090587252.1">
    <property type="nucleotide sequence ID" value="NZ_FNDT01000012.1"/>
</dbReference>
<dbReference type="SMART" id="SM01012">
    <property type="entry name" value="ANTAR"/>
    <property type="match status" value="1"/>
</dbReference>
<dbReference type="SMART" id="SM00065">
    <property type="entry name" value="GAF"/>
    <property type="match status" value="1"/>
</dbReference>
<evidence type="ECO:0000259" key="5">
    <source>
        <dbReference type="PROSITE" id="PS50921"/>
    </source>
</evidence>
<keyword evidence="7" id="KW-1185">Reference proteome</keyword>
<organism evidence="6 7">
    <name type="scientific">Arthrobacter subterraneus</name>
    <dbReference type="NCBI Taxonomy" id="335973"/>
    <lineage>
        <taxon>Bacteria</taxon>
        <taxon>Bacillati</taxon>
        <taxon>Actinomycetota</taxon>
        <taxon>Actinomycetes</taxon>
        <taxon>Micrococcales</taxon>
        <taxon>Micrococcaceae</taxon>
        <taxon>Arthrobacter</taxon>
    </lineage>
</organism>
<accession>A0A1G8KYJ3</accession>
<dbReference type="InterPro" id="IPR036388">
    <property type="entry name" value="WH-like_DNA-bd_sf"/>
</dbReference>
<gene>
    <name evidence="6" type="ORF">SAMN04488693_11284</name>
</gene>
<sequence>MTEDIEESLVRRELQDLVLESAQIEEFLDGMVKIAARELTGLTGQEIYSAVTLLRPKRTATVASSSREAKNMDEVQYAFNDGPCLRAAREHYTVVVEDFHTESRFGEYARAVESHGLRSAIGVPILLEGEADAGLDLYCKEPNAFSAEAIDAAEQFARRASRSLQIAVRVSSLMESRQHLTAAMENRTTIDIAVGIIMGQNRCSQEEAVNILKAASSARNVKLHAVAAAVVEQVNQSSATTHFDA</sequence>
<dbReference type="Pfam" id="PF03861">
    <property type="entry name" value="ANTAR"/>
    <property type="match status" value="1"/>
</dbReference>
<dbReference type="InterPro" id="IPR012074">
    <property type="entry name" value="GAF_ANTAR"/>
</dbReference>
<dbReference type="OrthoDB" id="3820533at2"/>
<evidence type="ECO:0000256" key="1">
    <source>
        <dbReference type="ARBA" id="ARBA00022679"/>
    </source>
</evidence>
<dbReference type="STRING" id="335973.SAMN04488693_11284"/>
<evidence type="ECO:0000256" key="4">
    <source>
        <dbReference type="ARBA" id="ARBA00023163"/>
    </source>
</evidence>
<evidence type="ECO:0000313" key="7">
    <source>
        <dbReference type="Proteomes" id="UP000199258"/>
    </source>
</evidence>
<keyword evidence="2" id="KW-0418">Kinase</keyword>
<dbReference type="SUPFAM" id="SSF55781">
    <property type="entry name" value="GAF domain-like"/>
    <property type="match status" value="1"/>
</dbReference>
<evidence type="ECO:0000256" key="2">
    <source>
        <dbReference type="ARBA" id="ARBA00022777"/>
    </source>
</evidence>
<reference evidence="6 7" key="1">
    <citation type="submission" date="2016-10" db="EMBL/GenBank/DDBJ databases">
        <authorList>
            <person name="de Groot N.N."/>
        </authorList>
    </citation>
    <scope>NUCLEOTIDE SEQUENCE [LARGE SCALE GENOMIC DNA]</scope>
    <source>
        <strain evidence="6 7">NP_1H</strain>
    </source>
</reference>
<keyword evidence="1" id="KW-0808">Transferase</keyword>
<dbReference type="PIRSF" id="PIRSF036625">
    <property type="entry name" value="GAF_ANTAR"/>
    <property type="match status" value="1"/>
</dbReference>
<protein>
    <submittedName>
        <fullName evidence="6">GAF domain-containing protein</fullName>
    </submittedName>
</protein>
<proteinExistence type="predicted"/>
<evidence type="ECO:0000313" key="6">
    <source>
        <dbReference type="EMBL" id="SDI48451.1"/>
    </source>
</evidence>
<dbReference type="AlphaFoldDB" id="A0A1G8KYJ3"/>
<dbReference type="InterPro" id="IPR011006">
    <property type="entry name" value="CheY-like_superfamily"/>
</dbReference>
<dbReference type="InterPro" id="IPR029016">
    <property type="entry name" value="GAF-like_dom_sf"/>
</dbReference>
<dbReference type="Pfam" id="PF13185">
    <property type="entry name" value="GAF_2"/>
    <property type="match status" value="1"/>
</dbReference>
<dbReference type="Gene3D" id="1.10.10.10">
    <property type="entry name" value="Winged helix-like DNA-binding domain superfamily/Winged helix DNA-binding domain"/>
    <property type="match status" value="1"/>
</dbReference>
<dbReference type="InterPro" id="IPR003018">
    <property type="entry name" value="GAF"/>
</dbReference>
<feature type="domain" description="ANTAR" evidence="5">
    <location>
        <begin position="170"/>
        <end position="231"/>
    </location>
</feature>
<dbReference type="InterPro" id="IPR005561">
    <property type="entry name" value="ANTAR"/>
</dbReference>
<dbReference type="Gene3D" id="3.30.450.40">
    <property type="match status" value="1"/>
</dbReference>
<keyword evidence="3" id="KW-0805">Transcription regulation</keyword>
<keyword evidence="4" id="KW-0804">Transcription</keyword>
<dbReference type="SUPFAM" id="SSF52172">
    <property type="entry name" value="CheY-like"/>
    <property type="match status" value="1"/>
</dbReference>
<dbReference type="EMBL" id="FNDT01000012">
    <property type="protein sequence ID" value="SDI48451.1"/>
    <property type="molecule type" value="Genomic_DNA"/>
</dbReference>